<sequence length="25" mass="2802">MGESITTYGFNITIKASDWLIILTN</sequence>
<reference evidence="1" key="1">
    <citation type="submission" date="2014-05" db="EMBL/GenBank/DDBJ databases">
        <authorList>
            <person name="Chronopoulou M."/>
        </authorList>
    </citation>
    <scope>NUCLEOTIDE SEQUENCE</scope>
    <source>
        <tissue evidence="1">Whole organism</tissue>
    </source>
</reference>
<dbReference type="AlphaFoldDB" id="A0A0K2T9Q7"/>
<name>A0A0K2T9Q7_LEPSM</name>
<proteinExistence type="predicted"/>
<dbReference type="EMBL" id="HACA01005382">
    <property type="protein sequence ID" value="CDW22743.1"/>
    <property type="molecule type" value="Transcribed_RNA"/>
</dbReference>
<protein>
    <submittedName>
        <fullName evidence="1">Uncharacterized protein</fullName>
    </submittedName>
</protein>
<accession>A0A0K2T9Q7</accession>
<organism evidence="1">
    <name type="scientific">Lepeophtheirus salmonis</name>
    <name type="common">Salmon louse</name>
    <name type="synonym">Caligus salmonis</name>
    <dbReference type="NCBI Taxonomy" id="72036"/>
    <lineage>
        <taxon>Eukaryota</taxon>
        <taxon>Metazoa</taxon>
        <taxon>Ecdysozoa</taxon>
        <taxon>Arthropoda</taxon>
        <taxon>Crustacea</taxon>
        <taxon>Multicrustacea</taxon>
        <taxon>Hexanauplia</taxon>
        <taxon>Copepoda</taxon>
        <taxon>Siphonostomatoida</taxon>
        <taxon>Caligidae</taxon>
        <taxon>Lepeophtheirus</taxon>
    </lineage>
</organism>
<evidence type="ECO:0000313" key="1">
    <source>
        <dbReference type="EMBL" id="CDW22743.1"/>
    </source>
</evidence>